<dbReference type="RefSeq" id="WP_183402998.1">
    <property type="nucleotide sequence ID" value="NZ_JACHGG010000002.1"/>
</dbReference>
<evidence type="ECO:0008006" key="4">
    <source>
        <dbReference type="Google" id="ProtNLM"/>
    </source>
</evidence>
<evidence type="ECO:0000313" key="3">
    <source>
        <dbReference type="Proteomes" id="UP000532746"/>
    </source>
</evidence>
<evidence type="ECO:0000256" key="1">
    <source>
        <dbReference type="SAM" id="SignalP"/>
    </source>
</evidence>
<keyword evidence="1" id="KW-0732">Signal</keyword>
<gene>
    <name evidence="2" type="ORF">HNQ93_001683</name>
</gene>
<feature type="signal peptide" evidence="1">
    <location>
        <begin position="1"/>
        <end position="26"/>
    </location>
</feature>
<reference evidence="2 3" key="1">
    <citation type="submission" date="2020-08" db="EMBL/GenBank/DDBJ databases">
        <title>Genomic Encyclopedia of Type Strains, Phase IV (KMG-IV): sequencing the most valuable type-strain genomes for metagenomic binning, comparative biology and taxonomic classification.</title>
        <authorList>
            <person name="Goeker M."/>
        </authorList>
    </citation>
    <scope>NUCLEOTIDE SEQUENCE [LARGE SCALE GENOMIC DNA]</scope>
    <source>
        <strain evidence="2 3">DSM 26718</strain>
    </source>
</reference>
<dbReference type="EMBL" id="JACHGG010000002">
    <property type="protein sequence ID" value="MBB6058837.1"/>
    <property type="molecule type" value="Genomic_DNA"/>
</dbReference>
<feature type="chain" id="PRO_5031462229" description="DUF2946 domain-containing protein" evidence="1">
    <location>
        <begin position="27"/>
        <end position="150"/>
    </location>
</feature>
<accession>A0A7W9WCN0</accession>
<keyword evidence="3" id="KW-1185">Reference proteome</keyword>
<dbReference type="InterPro" id="IPR058060">
    <property type="entry name" value="HYC_CC_PP"/>
</dbReference>
<protein>
    <recommendedName>
        <fullName evidence="4">DUF2946 domain-containing protein</fullName>
    </recommendedName>
</protein>
<dbReference type="Proteomes" id="UP000532746">
    <property type="component" value="Unassembled WGS sequence"/>
</dbReference>
<organism evidence="2 3">
    <name type="scientific">Hymenobacter luteus</name>
    <dbReference type="NCBI Taxonomy" id="1411122"/>
    <lineage>
        <taxon>Bacteria</taxon>
        <taxon>Pseudomonadati</taxon>
        <taxon>Bacteroidota</taxon>
        <taxon>Cytophagia</taxon>
        <taxon>Cytophagales</taxon>
        <taxon>Hymenobacteraceae</taxon>
        <taxon>Hymenobacter</taxon>
    </lineage>
</organism>
<name>A0A7W9WCN0_9BACT</name>
<evidence type="ECO:0000313" key="2">
    <source>
        <dbReference type="EMBL" id="MBB6058837.1"/>
    </source>
</evidence>
<dbReference type="NCBIfam" id="NF047658">
    <property type="entry name" value="HYC_CC_PP"/>
    <property type="match status" value="1"/>
</dbReference>
<dbReference type="AlphaFoldDB" id="A0A7W9WCN0"/>
<comment type="caution">
    <text evidence="2">The sequence shown here is derived from an EMBL/GenBank/DDBJ whole genome shotgun (WGS) entry which is preliminary data.</text>
</comment>
<sequence length="150" mass="16316">MKRPLRHRLFSIWLALLVLTTSVGLAVQQHTCRESGKHTASVIFSPERHGCPAPKPAAHHNSHQTNKAQLTKACCEFGAHFHKLDAPSAELAWVKAPVPALMPAWPAATVWPSVPPTPLRLAEARWHAADSSPPLRAGRALLTFVGVLIV</sequence>
<proteinExistence type="predicted"/>